<sequence>MRLRDLYAVPDRHIQYAATKAFFGNKMAEGSSVHDHCVQMLSFVEKLEDLKTRIKNDTYIDVFLQLFPPSYDPFVVNFNMNRFEKSIP</sequence>
<accession>A0AAW2LZC9</accession>
<comment type="caution">
    <text evidence="1">The sequence shown here is derived from an EMBL/GenBank/DDBJ whole genome shotgun (WGS) entry which is preliminary data.</text>
</comment>
<dbReference type="Pfam" id="PF14223">
    <property type="entry name" value="Retrotran_gag_2"/>
    <property type="match status" value="1"/>
</dbReference>
<protein>
    <submittedName>
        <fullName evidence="1">Uncharacterized protein</fullName>
    </submittedName>
</protein>
<proteinExistence type="predicted"/>
<dbReference type="EMBL" id="JACGWM010000015">
    <property type="protein sequence ID" value="KAL0324540.1"/>
    <property type="molecule type" value="Genomic_DNA"/>
</dbReference>
<reference evidence="1" key="1">
    <citation type="submission" date="2020-06" db="EMBL/GenBank/DDBJ databases">
        <authorList>
            <person name="Li T."/>
            <person name="Hu X."/>
            <person name="Zhang T."/>
            <person name="Song X."/>
            <person name="Zhang H."/>
            <person name="Dai N."/>
            <person name="Sheng W."/>
            <person name="Hou X."/>
            <person name="Wei L."/>
        </authorList>
    </citation>
    <scope>NUCLEOTIDE SEQUENCE</scope>
    <source>
        <strain evidence="1">KEN8</strain>
        <tissue evidence="1">Leaf</tissue>
    </source>
</reference>
<name>A0AAW2LZC9_9LAMI</name>
<reference evidence="1" key="2">
    <citation type="journal article" date="2024" name="Plant">
        <title>Genomic evolution and insights into agronomic trait innovations of Sesamum species.</title>
        <authorList>
            <person name="Miao H."/>
            <person name="Wang L."/>
            <person name="Qu L."/>
            <person name="Liu H."/>
            <person name="Sun Y."/>
            <person name="Le M."/>
            <person name="Wang Q."/>
            <person name="Wei S."/>
            <person name="Zheng Y."/>
            <person name="Lin W."/>
            <person name="Duan Y."/>
            <person name="Cao H."/>
            <person name="Xiong S."/>
            <person name="Wang X."/>
            <person name="Wei L."/>
            <person name="Li C."/>
            <person name="Ma Q."/>
            <person name="Ju M."/>
            <person name="Zhao R."/>
            <person name="Li G."/>
            <person name="Mu C."/>
            <person name="Tian Q."/>
            <person name="Mei H."/>
            <person name="Zhang T."/>
            <person name="Gao T."/>
            <person name="Zhang H."/>
        </authorList>
    </citation>
    <scope>NUCLEOTIDE SEQUENCE</scope>
    <source>
        <strain evidence="1">KEN8</strain>
    </source>
</reference>
<dbReference type="AlphaFoldDB" id="A0AAW2LZC9"/>
<evidence type="ECO:0000313" key="1">
    <source>
        <dbReference type="EMBL" id="KAL0324540.1"/>
    </source>
</evidence>
<gene>
    <name evidence="1" type="ORF">Scaly_2421100</name>
</gene>
<organism evidence="1">
    <name type="scientific">Sesamum calycinum</name>
    <dbReference type="NCBI Taxonomy" id="2727403"/>
    <lineage>
        <taxon>Eukaryota</taxon>
        <taxon>Viridiplantae</taxon>
        <taxon>Streptophyta</taxon>
        <taxon>Embryophyta</taxon>
        <taxon>Tracheophyta</taxon>
        <taxon>Spermatophyta</taxon>
        <taxon>Magnoliopsida</taxon>
        <taxon>eudicotyledons</taxon>
        <taxon>Gunneridae</taxon>
        <taxon>Pentapetalae</taxon>
        <taxon>asterids</taxon>
        <taxon>lamiids</taxon>
        <taxon>Lamiales</taxon>
        <taxon>Pedaliaceae</taxon>
        <taxon>Sesamum</taxon>
    </lineage>
</organism>